<protein>
    <submittedName>
        <fullName evidence="1">Uncharacterized protein</fullName>
    </submittedName>
</protein>
<organism evidence="1 2">
    <name type="scientific">Rehmannia glutinosa</name>
    <name type="common">Chinese foxglove</name>
    <dbReference type="NCBI Taxonomy" id="99300"/>
    <lineage>
        <taxon>Eukaryota</taxon>
        <taxon>Viridiplantae</taxon>
        <taxon>Streptophyta</taxon>
        <taxon>Embryophyta</taxon>
        <taxon>Tracheophyta</taxon>
        <taxon>Spermatophyta</taxon>
        <taxon>Magnoliopsida</taxon>
        <taxon>eudicotyledons</taxon>
        <taxon>Gunneridae</taxon>
        <taxon>Pentapetalae</taxon>
        <taxon>asterids</taxon>
        <taxon>lamiids</taxon>
        <taxon>Lamiales</taxon>
        <taxon>Orobanchaceae</taxon>
        <taxon>Rehmannieae</taxon>
        <taxon>Rehmannia</taxon>
    </lineage>
</organism>
<sequence>MDRELPPQPDIGHFDMVNLSGSYINDVDGPHGPTAGLNVTFAGPDGRPVEGVLITASHVQVPRGGRTGNVSKLAISNLKRLKIANFFKHIFFSHFWVRLEKFQENAAFVRKKDTQGEFVLIELFNCTQLHDSISCYIT</sequence>
<evidence type="ECO:0000313" key="1">
    <source>
        <dbReference type="EMBL" id="KAK6120861.1"/>
    </source>
</evidence>
<dbReference type="Proteomes" id="UP001318860">
    <property type="component" value="Unassembled WGS sequence"/>
</dbReference>
<proteinExistence type="predicted"/>
<reference evidence="1 2" key="1">
    <citation type="journal article" date="2021" name="Comput. Struct. Biotechnol. J.">
        <title>De novo genome assembly of the potent medicinal plant Rehmannia glutinosa using nanopore technology.</title>
        <authorList>
            <person name="Ma L."/>
            <person name="Dong C."/>
            <person name="Song C."/>
            <person name="Wang X."/>
            <person name="Zheng X."/>
            <person name="Niu Y."/>
            <person name="Chen S."/>
            <person name="Feng W."/>
        </authorList>
    </citation>
    <scope>NUCLEOTIDE SEQUENCE [LARGE SCALE GENOMIC DNA]</scope>
    <source>
        <strain evidence="1">DH-2019</strain>
    </source>
</reference>
<comment type="caution">
    <text evidence="1">The sequence shown here is derived from an EMBL/GenBank/DDBJ whole genome shotgun (WGS) entry which is preliminary data.</text>
</comment>
<gene>
    <name evidence="1" type="ORF">DH2020_045403</name>
</gene>
<dbReference type="EMBL" id="JABTTQ020002988">
    <property type="protein sequence ID" value="KAK6120861.1"/>
    <property type="molecule type" value="Genomic_DNA"/>
</dbReference>
<name>A0ABR0UEF5_REHGL</name>
<keyword evidence="2" id="KW-1185">Reference proteome</keyword>
<accession>A0ABR0UEF5</accession>
<evidence type="ECO:0000313" key="2">
    <source>
        <dbReference type="Proteomes" id="UP001318860"/>
    </source>
</evidence>